<evidence type="ECO:0000313" key="3">
    <source>
        <dbReference type="Proteomes" id="UP000268350"/>
    </source>
</evidence>
<evidence type="ECO:0000256" key="1">
    <source>
        <dbReference type="SAM" id="MobiDB-lite"/>
    </source>
</evidence>
<accession>A0A3B0JGS6</accession>
<name>A0A3B0JGS6_DROGU</name>
<protein>
    <submittedName>
        <fullName evidence="2">Uncharacterized protein</fullName>
    </submittedName>
</protein>
<feature type="compositionally biased region" description="Polar residues" evidence="1">
    <location>
        <begin position="14"/>
        <end position="25"/>
    </location>
</feature>
<gene>
    <name evidence="2" type="ORF">DGUA_6G006396</name>
</gene>
<evidence type="ECO:0000313" key="2">
    <source>
        <dbReference type="EMBL" id="SPP81375.1"/>
    </source>
</evidence>
<feature type="region of interest" description="Disordered" evidence="1">
    <location>
        <begin position="1"/>
        <end position="32"/>
    </location>
</feature>
<organism evidence="2 3">
    <name type="scientific">Drosophila guanche</name>
    <name type="common">Fruit fly</name>
    <dbReference type="NCBI Taxonomy" id="7266"/>
    <lineage>
        <taxon>Eukaryota</taxon>
        <taxon>Metazoa</taxon>
        <taxon>Ecdysozoa</taxon>
        <taxon>Arthropoda</taxon>
        <taxon>Hexapoda</taxon>
        <taxon>Insecta</taxon>
        <taxon>Pterygota</taxon>
        <taxon>Neoptera</taxon>
        <taxon>Endopterygota</taxon>
        <taxon>Diptera</taxon>
        <taxon>Brachycera</taxon>
        <taxon>Muscomorpha</taxon>
        <taxon>Ephydroidea</taxon>
        <taxon>Drosophilidae</taxon>
        <taxon>Drosophila</taxon>
        <taxon>Sophophora</taxon>
    </lineage>
</organism>
<reference evidence="3" key="1">
    <citation type="submission" date="2018-01" db="EMBL/GenBank/DDBJ databases">
        <authorList>
            <person name="Alioto T."/>
            <person name="Alioto T."/>
        </authorList>
    </citation>
    <scope>NUCLEOTIDE SEQUENCE [LARGE SCALE GENOMIC DNA]</scope>
</reference>
<dbReference type="AlphaFoldDB" id="A0A3B0JGS6"/>
<sequence>MRPPGLSIHLATSKHPSIPSTTNTEIDTDTDMKPGGGWVVPCNCSFHIHQIQRQRQRHLCSSPFVVEFKYVD</sequence>
<keyword evidence="3" id="KW-1185">Reference proteome</keyword>
<dbReference type="Proteomes" id="UP000268350">
    <property type="component" value="Unassembled WGS sequence"/>
</dbReference>
<proteinExistence type="predicted"/>
<dbReference type="EMBL" id="OUUW01000005">
    <property type="protein sequence ID" value="SPP81375.1"/>
    <property type="molecule type" value="Genomic_DNA"/>
</dbReference>